<dbReference type="PANTHER" id="PTHR46796">
    <property type="entry name" value="HTH-TYPE TRANSCRIPTIONAL ACTIVATOR RHAS-RELATED"/>
    <property type="match status" value="1"/>
</dbReference>
<dbReference type="PROSITE" id="PS01124">
    <property type="entry name" value="HTH_ARAC_FAMILY_2"/>
    <property type="match status" value="1"/>
</dbReference>
<dbReference type="PANTHER" id="PTHR46796:SF13">
    <property type="entry name" value="HTH-TYPE TRANSCRIPTIONAL ACTIVATOR RHAS"/>
    <property type="match status" value="1"/>
</dbReference>
<feature type="domain" description="HTH araC/xylS-type" evidence="4">
    <location>
        <begin position="158"/>
        <end position="262"/>
    </location>
</feature>
<evidence type="ECO:0000256" key="1">
    <source>
        <dbReference type="ARBA" id="ARBA00023015"/>
    </source>
</evidence>
<dbReference type="Gene3D" id="1.10.10.60">
    <property type="entry name" value="Homeodomain-like"/>
    <property type="match status" value="1"/>
</dbReference>
<protein>
    <submittedName>
        <fullName evidence="5">Helix-turn-helix domain-containing protein</fullName>
    </submittedName>
</protein>
<sequence length="280" mass="32074">MPTIHFAPHPALLEFVNSVFVFDIDFGAGTGLSPIYPFVPSPNRFLCFFLRDQVKLSKGPGEKFIERARSIIIGPQRLPVTLDLGQEHQAVVVCLKPAGMYRLLGIPMAELVDCDYDARLVMGQEIDELVDGLQEARTHQQRNDITQRYLLGKLPKLKALLPFDRAMLHQVQASGSLPIERVAAQACLSLRQFERKSYERLGLSPKMYSRMIRFSHAYKYKESAPHTSWLDIAHRCGYYDQMHFIRDFKFFAGFAPSGLREEQIEHLVRFRTMEDLTVAL</sequence>
<dbReference type="SUPFAM" id="SSF46689">
    <property type="entry name" value="Homeodomain-like"/>
    <property type="match status" value="1"/>
</dbReference>
<name>A0ABW4QRZ9_9BACT</name>
<keyword evidence="2" id="KW-0238">DNA-binding</keyword>
<reference evidence="6" key="1">
    <citation type="journal article" date="2019" name="Int. J. Syst. Evol. Microbiol.">
        <title>The Global Catalogue of Microorganisms (GCM) 10K type strain sequencing project: providing services to taxonomists for standard genome sequencing and annotation.</title>
        <authorList>
            <consortium name="The Broad Institute Genomics Platform"/>
            <consortium name="The Broad Institute Genome Sequencing Center for Infectious Disease"/>
            <person name="Wu L."/>
            <person name="Ma J."/>
        </authorList>
    </citation>
    <scope>NUCLEOTIDE SEQUENCE [LARGE SCALE GENOMIC DNA]</scope>
    <source>
        <strain evidence="6">CGMCC 1.15795</strain>
    </source>
</reference>
<dbReference type="InterPro" id="IPR009057">
    <property type="entry name" value="Homeodomain-like_sf"/>
</dbReference>
<dbReference type="InterPro" id="IPR018060">
    <property type="entry name" value="HTH_AraC"/>
</dbReference>
<dbReference type="EMBL" id="JBHUFD010000002">
    <property type="protein sequence ID" value="MFD1872284.1"/>
    <property type="molecule type" value="Genomic_DNA"/>
</dbReference>
<evidence type="ECO:0000256" key="2">
    <source>
        <dbReference type="ARBA" id="ARBA00023125"/>
    </source>
</evidence>
<evidence type="ECO:0000259" key="4">
    <source>
        <dbReference type="PROSITE" id="PS01124"/>
    </source>
</evidence>
<proteinExistence type="predicted"/>
<accession>A0ABW4QRZ9</accession>
<dbReference type="InterPro" id="IPR046532">
    <property type="entry name" value="DUF6597"/>
</dbReference>
<keyword evidence="3" id="KW-0804">Transcription</keyword>
<keyword evidence="6" id="KW-1185">Reference proteome</keyword>
<evidence type="ECO:0000313" key="5">
    <source>
        <dbReference type="EMBL" id="MFD1872284.1"/>
    </source>
</evidence>
<keyword evidence="1" id="KW-0805">Transcription regulation</keyword>
<dbReference type="RefSeq" id="WP_382312674.1">
    <property type="nucleotide sequence ID" value="NZ_JBHUFD010000002.1"/>
</dbReference>
<evidence type="ECO:0000313" key="6">
    <source>
        <dbReference type="Proteomes" id="UP001597197"/>
    </source>
</evidence>
<dbReference type="InterPro" id="IPR050204">
    <property type="entry name" value="AraC_XylS_family_regulators"/>
</dbReference>
<comment type="caution">
    <text evidence="5">The sequence shown here is derived from an EMBL/GenBank/DDBJ whole genome shotgun (WGS) entry which is preliminary data.</text>
</comment>
<dbReference type="Proteomes" id="UP001597197">
    <property type="component" value="Unassembled WGS sequence"/>
</dbReference>
<dbReference type="SMART" id="SM00342">
    <property type="entry name" value="HTH_ARAC"/>
    <property type="match status" value="1"/>
</dbReference>
<evidence type="ECO:0000256" key="3">
    <source>
        <dbReference type="ARBA" id="ARBA00023163"/>
    </source>
</evidence>
<gene>
    <name evidence="5" type="ORF">ACFSDX_07585</name>
</gene>
<dbReference type="Pfam" id="PF12833">
    <property type="entry name" value="HTH_18"/>
    <property type="match status" value="1"/>
</dbReference>
<dbReference type="Pfam" id="PF20240">
    <property type="entry name" value="DUF6597"/>
    <property type="match status" value="1"/>
</dbReference>
<organism evidence="5 6">
    <name type="scientific">Hymenobacter bucti</name>
    <dbReference type="NCBI Taxonomy" id="1844114"/>
    <lineage>
        <taxon>Bacteria</taxon>
        <taxon>Pseudomonadati</taxon>
        <taxon>Bacteroidota</taxon>
        <taxon>Cytophagia</taxon>
        <taxon>Cytophagales</taxon>
        <taxon>Hymenobacteraceae</taxon>
        <taxon>Hymenobacter</taxon>
    </lineage>
</organism>